<name>A0A382CHQ0_9ZZZZ</name>
<accession>A0A382CHQ0</accession>
<gene>
    <name evidence="1" type="ORF">METZ01_LOCUS178572</name>
</gene>
<reference evidence="1" key="1">
    <citation type="submission" date="2018-05" db="EMBL/GenBank/DDBJ databases">
        <authorList>
            <person name="Lanie J.A."/>
            <person name="Ng W.-L."/>
            <person name="Kazmierczak K.M."/>
            <person name="Andrzejewski T.M."/>
            <person name="Davidsen T.M."/>
            <person name="Wayne K.J."/>
            <person name="Tettelin H."/>
            <person name="Glass J.I."/>
            <person name="Rusch D."/>
            <person name="Podicherti R."/>
            <person name="Tsui H.-C.T."/>
            <person name="Winkler M.E."/>
        </authorList>
    </citation>
    <scope>NUCLEOTIDE SEQUENCE</scope>
</reference>
<dbReference type="EMBL" id="UINC01034607">
    <property type="protein sequence ID" value="SVB25718.1"/>
    <property type="molecule type" value="Genomic_DNA"/>
</dbReference>
<proteinExistence type="predicted"/>
<organism evidence="1">
    <name type="scientific">marine metagenome</name>
    <dbReference type="NCBI Taxonomy" id="408172"/>
    <lineage>
        <taxon>unclassified sequences</taxon>
        <taxon>metagenomes</taxon>
        <taxon>ecological metagenomes</taxon>
    </lineage>
</organism>
<evidence type="ECO:0000313" key="1">
    <source>
        <dbReference type="EMBL" id="SVB25718.1"/>
    </source>
</evidence>
<protein>
    <submittedName>
        <fullName evidence="1">Uncharacterized protein</fullName>
    </submittedName>
</protein>
<feature type="non-terminal residue" evidence="1">
    <location>
        <position position="1"/>
    </location>
</feature>
<sequence>YIILVISINRYFDQATQICFPNLTYSSNLMPKQNTTSIQTNTSQIK</sequence>
<dbReference type="AlphaFoldDB" id="A0A382CHQ0"/>